<proteinExistence type="predicted"/>
<dbReference type="Proteomes" id="UP000694620">
    <property type="component" value="Chromosome 2"/>
</dbReference>
<sequence>MTVSFRQSVGYMDLLIRFTRGSEDEGRWLESKVTKISSETQEAERLNGEEVKRFYENLLEYRESGHVDRGGGETPKVAVRPSKTANCVQHVSEQGRERLGHQMLGFAQNGDLRRLQNVLEKCGVDINFKDDFFWTSVMCSAYAGHYHVVQYLLQAGAAWVGVVDTKGRDAVALAEEAGHGEIVRLLQSFRSVSHEEEVPPAESSSSEGPVRRFCAACKVEYKQDSVEQHERSTVHLLSLHLTPPPTYYGVPESNVGFQMMLRNGWDSDTGLGPAGKGRRFPVKTLLKRDHKGLGYMTSLKAKVTHFQPHDIQAVERPLSREVTRTERVATVNRRESKRRQQKDKAWERDLRTCMDW</sequence>
<dbReference type="PROSITE" id="PS50174">
    <property type="entry name" value="G_PATCH"/>
    <property type="match status" value="1"/>
</dbReference>
<name>A0A8C4X6E6_ERPCA</name>
<evidence type="ECO:0000313" key="3">
    <source>
        <dbReference type="Proteomes" id="UP000694620"/>
    </source>
</evidence>
<dbReference type="Ensembl" id="ENSECRT00000009081.1">
    <property type="protein sequence ID" value="ENSECRP00000008933.1"/>
    <property type="gene ID" value="ENSECRG00000005998.1"/>
</dbReference>
<dbReference type="GO" id="GO:0003676">
    <property type="term" value="F:nucleic acid binding"/>
    <property type="evidence" value="ECO:0007669"/>
    <property type="project" value="InterPro"/>
</dbReference>
<dbReference type="AlphaFoldDB" id="A0A8C4X6E6"/>
<dbReference type="CTD" id="7918"/>
<reference evidence="2" key="3">
    <citation type="submission" date="2025-09" db="UniProtKB">
        <authorList>
            <consortium name="Ensembl"/>
        </authorList>
    </citation>
    <scope>IDENTIFICATION</scope>
</reference>
<dbReference type="SUPFAM" id="SSF48403">
    <property type="entry name" value="Ankyrin repeat"/>
    <property type="match status" value="1"/>
</dbReference>
<feature type="domain" description="G-patch" evidence="1">
    <location>
        <begin position="252"/>
        <end position="298"/>
    </location>
</feature>
<reference evidence="2" key="2">
    <citation type="submission" date="2025-08" db="UniProtKB">
        <authorList>
            <consortium name="Ensembl"/>
        </authorList>
    </citation>
    <scope>IDENTIFICATION</scope>
</reference>
<dbReference type="GeneTree" id="ENSGT00390000003292"/>
<dbReference type="PANTHER" id="PTHR20923">
    <property type="entry name" value="BAT4 PROTEIN-RELATED"/>
    <property type="match status" value="1"/>
</dbReference>
<keyword evidence="3" id="KW-1185">Reference proteome</keyword>
<organism evidence="2 3">
    <name type="scientific">Erpetoichthys calabaricus</name>
    <name type="common">Rope fish</name>
    <name type="synonym">Calamoichthys calabaricus</name>
    <dbReference type="NCBI Taxonomy" id="27687"/>
    <lineage>
        <taxon>Eukaryota</taxon>
        <taxon>Metazoa</taxon>
        <taxon>Chordata</taxon>
        <taxon>Craniata</taxon>
        <taxon>Vertebrata</taxon>
        <taxon>Euteleostomi</taxon>
        <taxon>Actinopterygii</taxon>
        <taxon>Polypteriformes</taxon>
        <taxon>Polypteridae</taxon>
        <taxon>Erpetoichthys</taxon>
    </lineage>
</organism>
<evidence type="ECO:0000259" key="1">
    <source>
        <dbReference type="PROSITE" id="PS50174"/>
    </source>
</evidence>
<gene>
    <name evidence="2" type="primary">gpank1</name>
</gene>
<dbReference type="RefSeq" id="XP_028650763.1">
    <property type="nucleotide sequence ID" value="XM_028794930.2"/>
</dbReference>
<dbReference type="InterPro" id="IPR000467">
    <property type="entry name" value="G_patch_dom"/>
</dbReference>
<dbReference type="SMART" id="SM00443">
    <property type="entry name" value="G_patch"/>
    <property type="match status" value="1"/>
</dbReference>
<dbReference type="OrthoDB" id="4735278at2759"/>
<dbReference type="PANTHER" id="PTHR20923:SF1">
    <property type="entry name" value="G PATCH DOMAIN AND ANKYRIN REPEAT-CONTAINING PROTEIN 1"/>
    <property type="match status" value="1"/>
</dbReference>
<dbReference type="InterPro" id="IPR002110">
    <property type="entry name" value="Ankyrin_rpt"/>
</dbReference>
<dbReference type="Pfam" id="PF12796">
    <property type="entry name" value="Ank_2"/>
    <property type="match status" value="1"/>
</dbReference>
<evidence type="ECO:0000313" key="2">
    <source>
        <dbReference type="Ensembl" id="ENSECRP00000008933.1"/>
    </source>
</evidence>
<reference evidence="2" key="1">
    <citation type="submission" date="2021-06" db="EMBL/GenBank/DDBJ databases">
        <authorList>
            <consortium name="Wellcome Sanger Institute Data Sharing"/>
        </authorList>
    </citation>
    <scope>NUCLEOTIDE SEQUENCE [LARGE SCALE GENOMIC DNA]</scope>
</reference>
<dbReference type="Pfam" id="PF01585">
    <property type="entry name" value="G-patch"/>
    <property type="match status" value="1"/>
</dbReference>
<dbReference type="InterPro" id="IPR039146">
    <property type="entry name" value="GPANK1"/>
</dbReference>
<dbReference type="InterPro" id="IPR036770">
    <property type="entry name" value="Ankyrin_rpt-contain_sf"/>
</dbReference>
<accession>A0A8C4X6E6</accession>
<dbReference type="GeneID" id="114646648"/>
<protein>
    <recommendedName>
        <fullName evidence="1">G-patch domain-containing protein</fullName>
    </recommendedName>
</protein>
<dbReference type="Gene3D" id="1.25.40.20">
    <property type="entry name" value="Ankyrin repeat-containing domain"/>
    <property type="match status" value="1"/>
</dbReference>